<evidence type="ECO:0000256" key="11">
    <source>
        <dbReference type="ARBA" id="ARBA00022787"/>
    </source>
</evidence>
<sequence>MREKSPCFDSVILSQLEIDNSSQGNIGENNIGHSSNDLNSHSSVKENESNAVNGDEKDTTKTDEGDNSLLTYTRLIMSHSEGEQNMKFSEVPKNFEKNSKLSLENFGPYNMAVKVMFNYSAESNAYAIWNAMHKETLPSIGEFHFGDVNHKVRKKRLKPHPNIVEMYFAFADQVPLLPGAYKNFPQALPVRLLNDGCGRNMTLFLVMKRYHCSLKDYLKKESPSSKTSLLLLTQLLEALVHLHQNEIAHRDLKTDNILLDLSEGVSSPKLAVTDFGCCLEGLSLFYPSYDISKGGNMALMAPEVVNAEAGPFSQIDYSRSDLWTAGTIAYEIFGGSNPFYSPGSNLKNSSYNENKLPPLPSSAPAAIQRLVTDILHKDPKQRPNQNFAATVCQILLHASPDLFSSSRDKKNSNKVLEWLFTLSSKTYLEGLLENSNPHSVEFELRHTFCSRIQYLEVVEAINYIIDSGNLDA</sequence>
<dbReference type="SMART" id="SM00220">
    <property type="entry name" value="S_TKc"/>
    <property type="match status" value="1"/>
</dbReference>
<feature type="compositionally biased region" description="Basic and acidic residues" evidence="19">
    <location>
        <begin position="43"/>
        <end position="64"/>
    </location>
</feature>
<dbReference type="InterPro" id="IPR011009">
    <property type="entry name" value="Kinase-like_dom_sf"/>
</dbReference>
<proteinExistence type="predicted"/>
<dbReference type="Proteomes" id="UP000807504">
    <property type="component" value="Unassembled WGS sequence"/>
</dbReference>
<dbReference type="InterPro" id="IPR051511">
    <property type="entry name" value="MitoQC_Scaffold_Kinases"/>
</dbReference>
<evidence type="ECO:0000256" key="14">
    <source>
        <dbReference type="ARBA" id="ARBA00022842"/>
    </source>
</evidence>
<gene>
    <name evidence="21" type="ORF">HNY73_004338</name>
</gene>
<evidence type="ECO:0000256" key="6">
    <source>
        <dbReference type="ARBA" id="ARBA00022527"/>
    </source>
</evidence>
<reference evidence="21" key="1">
    <citation type="journal article" date="2020" name="bioRxiv">
        <title>Chromosome-level reference genome of the European wasp spider Argiope bruennichi: a resource for studies on range expansion and evolutionary adaptation.</title>
        <authorList>
            <person name="Sheffer M.M."/>
            <person name="Hoppe A."/>
            <person name="Krehenwinkel H."/>
            <person name="Uhl G."/>
            <person name="Kuss A.W."/>
            <person name="Jensen L."/>
            <person name="Jensen C."/>
            <person name="Gillespie R.G."/>
            <person name="Hoff K.J."/>
            <person name="Prost S."/>
        </authorList>
    </citation>
    <scope>NUCLEOTIDE SEQUENCE</scope>
</reference>
<dbReference type="GO" id="GO:0005829">
    <property type="term" value="C:cytosol"/>
    <property type="evidence" value="ECO:0007669"/>
    <property type="project" value="UniProtKB-SubCell"/>
</dbReference>
<comment type="cofactor">
    <cofactor evidence="1">
        <name>Mg(2+)</name>
        <dbReference type="ChEBI" id="CHEBI:18420"/>
    </cofactor>
</comment>
<keyword evidence="13" id="KW-0067">ATP-binding</keyword>
<evidence type="ECO:0000256" key="10">
    <source>
        <dbReference type="ARBA" id="ARBA00022777"/>
    </source>
</evidence>
<keyword evidence="16" id="KW-0496">Mitochondrion</keyword>
<keyword evidence="9" id="KW-0547">Nucleotide-binding</keyword>
<dbReference type="GO" id="GO:0004674">
    <property type="term" value="F:protein serine/threonine kinase activity"/>
    <property type="evidence" value="ECO:0007669"/>
    <property type="project" value="UniProtKB-KW"/>
</dbReference>
<dbReference type="EC" id="2.7.11.1" evidence="5"/>
<evidence type="ECO:0000256" key="17">
    <source>
        <dbReference type="ARBA" id="ARBA00047899"/>
    </source>
</evidence>
<evidence type="ECO:0000256" key="13">
    <source>
        <dbReference type="ARBA" id="ARBA00022840"/>
    </source>
</evidence>
<dbReference type="PROSITE" id="PS00108">
    <property type="entry name" value="PROTEIN_KINASE_ST"/>
    <property type="match status" value="1"/>
</dbReference>
<dbReference type="GO" id="GO:0046872">
    <property type="term" value="F:metal ion binding"/>
    <property type="evidence" value="ECO:0007669"/>
    <property type="project" value="UniProtKB-KW"/>
</dbReference>
<feature type="domain" description="Protein kinase" evidence="20">
    <location>
        <begin position="95"/>
        <end position="396"/>
    </location>
</feature>
<name>A0A8T0FQB9_ARGBR</name>
<evidence type="ECO:0000256" key="15">
    <source>
        <dbReference type="ARBA" id="ARBA00022946"/>
    </source>
</evidence>
<dbReference type="PANTHER" id="PTHR22972">
    <property type="entry name" value="SERINE/THREONINE PROTEIN KINASE"/>
    <property type="match status" value="1"/>
</dbReference>
<dbReference type="PANTHER" id="PTHR22972:SF7">
    <property type="entry name" value="SERINE_THREONINE-PROTEIN KINASE PINK1, MITOCHONDRIAL"/>
    <property type="match status" value="1"/>
</dbReference>
<feature type="region of interest" description="Disordered" evidence="19">
    <location>
        <begin position="21"/>
        <end position="68"/>
    </location>
</feature>
<keyword evidence="12" id="KW-0999">Mitochondrion inner membrane</keyword>
<keyword evidence="8" id="KW-0479">Metal-binding</keyword>
<dbReference type="AlphaFoldDB" id="A0A8T0FQB9"/>
<feature type="compositionally biased region" description="Polar residues" evidence="19">
    <location>
        <begin position="21"/>
        <end position="42"/>
    </location>
</feature>
<dbReference type="GO" id="GO:0005524">
    <property type="term" value="F:ATP binding"/>
    <property type="evidence" value="ECO:0007669"/>
    <property type="project" value="UniProtKB-KW"/>
</dbReference>
<accession>A0A8T0FQB9</accession>
<keyword evidence="14" id="KW-0460">Magnesium</keyword>
<evidence type="ECO:0000256" key="12">
    <source>
        <dbReference type="ARBA" id="ARBA00022792"/>
    </source>
</evidence>
<evidence type="ECO:0000256" key="4">
    <source>
        <dbReference type="ARBA" id="ARBA00004572"/>
    </source>
</evidence>
<dbReference type="GO" id="GO:0042981">
    <property type="term" value="P:regulation of apoptotic process"/>
    <property type="evidence" value="ECO:0007669"/>
    <property type="project" value="TreeGrafter"/>
</dbReference>
<dbReference type="GO" id="GO:0005741">
    <property type="term" value="C:mitochondrial outer membrane"/>
    <property type="evidence" value="ECO:0007669"/>
    <property type="project" value="UniProtKB-SubCell"/>
</dbReference>
<keyword evidence="22" id="KW-1185">Reference proteome</keyword>
<dbReference type="Pfam" id="PF00069">
    <property type="entry name" value="Pkinase"/>
    <property type="match status" value="1"/>
</dbReference>
<dbReference type="GO" id="GO:0000422">
    <property type="term" value="P:autophagy of mitochondrion"/>
    <property type="evidence" value="ECO:0007669"/>
    <property type="project" value="TreeGrafter"/>
</dbReference>
<comment type="catalytic activity">
    <reaction evidence="17">
        <text>L-threonyl-[protein] + ATP = O-phospho-L-threonyl-[protein] + ADP + H(+)</text>
        <dbReference type="Rhea" id="RHEA:46608"/>
        <dbReference type="Rhea" id="RHEA-COMP:11060"/>
        <dbReference type="Rhea" id="RHEA-COMP:11605"/>
        <dbReference type="ChEBI" id="CHEBI:15378"/>
        <dbReference type="ChEBI" id="CHEBI:30013"/>
        <dbReference type="ChEBI" id="CHEBI:30616"/>
        <dbReference type="ChEBI" id="CHEBI:61977"/>
        <dbReference type="ChEBI" id="CHEBI:456216"/>
        <dbReference type="EC" id="2.7.11.1"/>
    </reaction>
</comment>
<comment type="caution">
    <text evidence="21">The sequence shown here is derived from an EMBL/GenBank/DDBJ whole genome shotgun (WGS) entry which is preliminary data.</text>
</comment>
<protein>
    <recommendedName>
        <fullName evidence="5">non-specific serine/threonine protein kinase</fullName>
        <ecNumber evidence="5">2.7.11.1</ecNumber>
    </recommendedName>
</protein>
<evidence type="ECO:0000256" key="1">
    <source>
        <dbReference type="ARBA" id="ARBA00001946"/>
    </source>
</evidence>
<keyword evidence="12" id="KW-0472">Membrane</keyword>
<evidence type="ECO:0000256" key="5">
    <source>
        <dbReference type="ARBA" id="ARBA00012513"/>
    </source>
</evidence>
<keyword evidence="10 21" id="KW-0418">Kinase</keyword>
<dbReference type="InterPro" id="IPR000719">
    <property type="entry name" value="Prot_kinase_dom"/>
</dbReference>
<evidence type="ECO:0000313" key="21">
    <source>
        <dbReference type="EMBL" id="KAF8792782.1"/>
    </source>
</evidence>
<keyword evidence="15" id="KW-0809">Transit peptide</keyword>
<comment type="subcellular location">
    <subcellularLocation>
        <location evidence="3">Cytoplasm</location>
        <location evidence="3">Cytosol</location>
    </subcellularLocation>
    <subcellularLocation>
        <location evidence="2">Mitochondrion inner membrane</location>
        <topology evidence="2">Single-pass membrane protein</topology>
    </subcellularLocation>
    <subcellularLocation>
        <location evidence="4">Mitochondrion outer membrane</location>
        <topology evidence="4">Single-pass membrane protein</topology>
    </subcellularLocation>
</comment>
<dbReference type="PROSITE" id="PS50011">
    <property type="entry name" value="PROTEIN_KINASE_DOM"/>
    <property type="match status" value="1"/>
</dbReference>
<evidence type="ECO:0000256" key="2">
    <source>
        <dbReference type="ARBA" id="ARBA00004434"/>
    </source>
</evidence>
<evidence type="ECO:0000256" key="9">
    <source>
        <dbReference type="ARBA" id="ARBA00022741"/>
    </source>
</evidence>
<reference evidence="21" key="2">
    <citation type="submission" date="2020-06" db="EMBL/GenBank/DDBJ databases">
        <authorList>
            <person name="Sheffer M."/>
        </authorList>
    </citation>
    <scope>NUCLEOTIDE SEQUENCE</scope>
</reference>
<dbReference type="GO" id="GO:0090141">
    <property type="term" value="P:positive regulation of mitochondrial fission"/>
    <property type="evidence" value="ECO:0007669"/>
    <property type="project" value="TreeGrafter"/>
</dbReference>
<evidence type="ECO:0000256" key="8">
    <source>
        <dbReference type="ARBA" id="ARBA00022723"/>
    </source>
</evidence>
<evidence type="ECO:0000256" key="16">
    <source>
        <dbReference type="ARBA" id="ARBA00023128"/>
    </source>
</evidence>
<keyword evidence="11" id="KW-1000">Mitochondrion outer membrane</keyword>
<evidence type="ECO:0000259" key="20">
    <source>
        <dbReference type="PROSITE" id="PS50011"/>
    </source>
</evidence>
<keyword evidence="7" id="KW-0808">Transferase</keyword>
<dbReference type="GO" id="GO:0005743">
    <property type="term" value="C:mitochondrial inner membrane"/>
    <property type="evidence" value="ECO:0007669"/>
    <property type="project" value="UniProtKB-SubCell"/>
</dbReference>
<keyword evidence="6" id="KW-0723">Serine/threonine-protein kinase</keyword>
<dbReference type="Gene3D" id="1.10.510.10">
    <property type="entry name" value="Transferase(Phosphotransferase) domain 1"/>
    <property type="match status" value="1"/>
</dbReference>
<evidence type="ECO:0000256" key="7">
    <source>
        <dbReference type="ARBA" id="ARBA00022679"/>
    </source>
</evidence>
<evidence type="ECO:0000256" key="3">
    <source>
        <dbReference type="ARBA" id="ARBA00004514"/>
    </source>
</evidence>
<dbReference type="EMBL" id="JABXBU010000003">
    <property type="protein sequence ID" value="KAF8792782.1"/>
    <property type="molecule type" value="Genomic_DNA"/>
</dbReference>
<evidence type="ECO:0000256" key="19">
    <source>
        <dbReference type="SAM" id="MobiDB-lite"/>
    </source>
</evidence>
<organism evidence="21 22">
    <name type="scientific">Argiope bruennichi</name>
    <name type="common">Wasp spider</name>
    <name type="synonym">Aranea bruennichi</name>
    <dbReference type="NCBI Taxonomy" id="94029"/>
    <lineage>
        <taxon>Eukaryota</taxon>
        <taxon>Metazoa</taxon>
        <taxon>Ecdysozoa</taxon>
        <taxon>Arthropoda</taxon>
        <taxon>Chelicerata</taxon>
        <taxon>Arachnida</taxon>
        <taxon>Araneae</taxon>
        <taxon>Araneomorphae</taxon>
        <taxon>Entelegynae</taxon>
        <taxon>Araneoidea</taxon>
        <taxon>Araneidae</taxon>
        <taxon>Argiope</taxon>
    </lineage>
</organism>
<dbReference type="InterPro" id="IPR008271">
    <property type="entry name" value="Ser/Thr_kinase_AS"/>
</dbReference>
<evidence type="ECO:0000256" key="18">
    <source>
        <dbReference type="ARBA" id="ARBA00048679"/>
    </source>
</evidence>
<dbReference type="SUPFAM" id="SSF56112">
    <property type="entry name" value="Protein kinase-like (PK-like)"/>
    <property type="match status" value="1"/>
</dbReference>
<evidence type="ECO:0000313" key="22">
    <source>
        <dbReference type="Proteomes" id="UP000807504"/>
    </source>
</evidence>
<comment type="catalytic activity">
    <reaction evidence="18">
        <text>L-seryl-[protein] + ATP = O-phospho-L-seryl-[protein] + ADP + H(+)</text>
        <dbReference type="Rhea" id="RHEA:17989"/>
        <dbReference type="Rhea" id="RHEA-COMP:9863"/>
        <dbReference type="Rhea" id="RHEA-COMP:11604"/>
        <dbReference type="ChEBI" id="CHEBI:15378"/>
        <dbReference type="ChEBI" id="CHEBI:29999"/>
        <dbReference type="ChEBI" id="CHEBI:30616"/>
        <dbReference type="ChEBI" id="CHEBI:83421"/>
        <dbReference type="ChEBI" id="CHEBI:456216"/>
        <dbReference type="EC" id="2.7.11.1"/>
    </reaction>
</comment>